<comment type="caution">
    <text evidence="1">The sequence shown here is derived from an EMBL/GenBank/DDBJ whole genome shotgun (WGS) entry which is preliminary data.</text>
</comment>
<keyword evidence="2" id="KW-1185">Reference proteome</keyword>
<proteinExistence type="predicted"/>
<dbReference type="Proteomes" id="UP000266841">
    <property type="component" value="Unassembled WGS sequence"/>
</dbReference>
<name>K0TA35_THAOC</name>
<dbReference type="AlphaFoldDB" id="K0TA35"/>
<sequence length="246" mass="26589">GVAVEVEEDAGSQVVFPLPPVYNQVTESQFVIIIGIHARKDAALKLKCVDVVVAGWAGLSSTFTARTKDTRGFGPADDSFVLSVLSSKTYVEKGHTDAWLPIVGPGTKESSSPSWSVASSSLLLSESSDFSQAAKAAAKWERRRVGSGSGTVAVQLSYCLMSPLMNSSGNLAQAAQDNDWRPRGHRRPHVAFIVQAIQTITTLRHKRPQLEAPPTPAGGLVAEFFSLPFWRFRGRFFAIPSFGSKR</sequence>
<protein>
    <submittedName>
        <fullName evidence="1">Uncharacterized protein</fullName>
    </submittedName>
</protein>
<dbReference type="EMBL" id="AGNL01004061">
    <property type="protein sequence ID" value="EJK73969.1"/>
    <property type="molecule type" value="Genomic_DNA"/>
</dbReference>
<gene>
    <name evidence="1" type="ORF">THAOC_04384</name>
</gene>
<accession>K0TA35</accession>
<reference evidence="1 2" key="1">
    <citation type="journal article" date="2012" name="Genome Biol.">
        <title>Genome and low-iron response of an oceanic diatom adapted to chronic iron limitation.</title>
        <authorList>
            <person name="Lommer M."/>
            <person name="Specht M."/>
            <person name="Roy A.S."/>
            <person name="Kraemer L."/>
            <person name="Andreson R."/>
            <person name="Gutowska M.A."/>
            <person name="Wolf J."/>
            <person name="Bergner S.V."/>
            <person name="Schilhabel M.B."/>
            <person name="Klostermeier U.C."/>
            <person name="Beiko R.G."/>
            <person name="Rosenstiel P."/>
            <person name="Hippler M."/>
            <person name="Laroche J."/>
        </authorList>
    </citation>
    <scope>NUCLEOTIDE SEQUENCE [LARGE SCALE GENOMIC DNA]</scope>
    <source>
        <strain evidence="1 2">CCMP1005</strain>
    </source>
</reference>
<evidence type="ECO:0000313" key="1">
    <source>
        <dbReference type="EMBL" id="EJK73969.1"/>
    </source>
</evidence>
<evidence type="ECO:0000313" key="2">
    <source>
        <dbReference type="Proteomes" id="UP000266841"/>
    </source>
</evidence>
<organism evidence="1 2">
    <name type="scientific">Thalassiosira oceanica</name>
    <name type="common">Marine diatom</name>
    <dbReference type="NCBI Taxonomy" id="159749"/>
    <lineage>
        <taxon>Eukaryota</taxon>
        <taxon>Sar</taxon>
        <taxon>Stramenopiles</taxon>
        <taxon>Ochrophyta</taxon>
        <taxon>Bacillariophyta</taxon>
        <taxon>Coscinodiscophyceae</taxon>
        <taxon>Thalassiosirophycidae</taxon>
        <taxon>Thalassiosirales</taxon>
        <taxon>Thalassiosiraceae</taxon>
        <taxon>Thalassiosira</taxon>
    </lineage>
</organism>
<feature type="non-terminal residue" evidence="1">
    <location>
        <position position="1"/>
    </location>
</feature>